<comment type="function">
    <text evidence="1 6">Required for the transposition of the insertion element.</text>
</comment>
<dbReference type="Pfam" id="PF00872">
    <property type="entry name" value="Transposase_mut"/>
    <property type="match status" value="1"/>
</dbReference>
<evidence type="ECO:0000256" key="2">
    <source>
        <dbReference type="ARBA" id="ARBA00010961"/>
    </source>
</evidence>
<dbReference type="InterPro" id="IPR001207">
    <property type="entry name" value="Transposase_mutator"/>
</dbReference>
<evidence type="ECO:0000313" key="9">
    <source>
        <dbReference type="Proteomes" id="UP000494274"/>
    </source>
</evidence>
<keyword evidence="3 6" id="KW-0815">Transposition</keyword>
<comment type="similarity">
    <text evidence="2 6">Belongs to the transposase mutator family.</text>
</comment>
<dbReference type="GO" id="GO:0003677">
    <property type="term" value="F:DNA binding"/>
    <property type="evidence" value="ECO:0007669"/>
    <property type="project" value="UniProtKB-UniRule"/>
</dbReference>
<dbReference type="Proteomes" id="UP000494274">
    <property type="component" value="Unassembled WGS sequence"/>
</dbReference>
<feature type="region of interest" description="Disordered" evidence="7">
    <location>
        <begin position="102"/>
        <end position="155"/>
    </location>
</feature>
<keyword evidence="5 6" id="KW-0233">DNA recombination</keyword>
<evidence type="ECO:0000313" key="8">
    <source>
        <dbReference type="EMBL" id="VWD27016.1"/>
    </source>
</evidence>
<evidence type="ECO:0000256" key="5">
    <source>
        <dbReference type="ARBA" id="ARBA00023172"/>
    </source>
</evidence>
<dbReference type="GO" id="GO:0004803">
    <property type="term" value="F:transposase activity"/>
    <property type="evidence" value="ECO:0007669"/>
    <property type="project" value="UniProtKB-UniRule"/>
</dbReference>
<evidence type="ECO:0000256" key="3">
    <source>
        <dbReference type="ARBA" id="ARBA00022578"/>
    </source>
</evidence>
<accession>A0A6P2Z521</accession>
<dbReference type="AlphaFoldDB" id="A0A6P2Z521"/>
<keyword evidence="6" id="KW-0814">Transposable element</keyword>
<dbReference type="GO" id="GO:0006313">
    <property type="term" value="P:DNA transposition"/>
    <property type="evidence" value="ECO:0007669"/>
    <property type="project" value="UniProtKB-UniRule"/>
</dbReference>
<evidence type="ECO:0000256" key="1">
    <source>
        <dbReference type="ARBA" id="ARBA00002190"/>
    </source>
</evidence>
<dbReference type="PANTHER" id="PTHR33217">
    <property type="entry name" value="TRANSPOSASE FOR INSERTION SEQUENCE ELEMENT IS1081"/>
    <property type="match status" value="1"/>
</dbReference>
<evidence type="ECO:0000256" key="7">
    <source>
        <dbReference type="SAM" id="MobiDB-lite"/>
    </source>
</evidence>
<feature type="compositionally biased region" description="Basic residues" evidence="7">
    <location>
        <begin position="108"/>
        <end position="146"/>
    </location>
</feature>
<reference evidence="8 9" key="1">
    <citation type="submission" date="2019-09" db="EMBL/GenBank/DDBJ databases">
        <authorList>
            <person name="Depoorter E."/>
        </authorList>
    </citation>
    <scope>NUCLEOTIDE SEQUENCE [LARGE SCALE GENOMIC DNA]</scope>
    <source>
        <strain evidence="8">R-18112</strain>
    </source>
</reference>
<evidence type="ECO:0000256" key="4">
    <source>
        <dbReference type="ARBA" id="ARBA00023125"/>
    </source>
</evidence>
<dbReference type="PANTHER" id="PTHR33217:SF8">
    <property type="entry name" value="MUTATOR FAMILY TRANSPOSASE"/>
    <property type="match status" value="1"/>
</dbReference>
<dbReference type="EMBL" id="CABVQI010000022">
    <property type="protein sequence ID" value="VWD27016.1"/>
    <property type="molecule type" value="Genomic_DNA"/>
</dbReference>
<protein>
    <recommendedName>
        <fullName evidence="6">Mutator family transposase</fullName>
    </recommendedName>
</protein>
<gene>
    <name evidence="8" type="ORF">BLA18112_05773</name>
</gene>
<evidence type="ECO:0000256" key="6">
    <source>
        <dbReference type="RuleBase" id="RU365089"/>
    </source>
</evidence>
<organism evidence="8 9">
    <name type="scientific">Burkholderia lata (strain ATCC 17760 / DSM 23089 / LMG 22485 / NCIMB 9086 / R18194 / 383)</name>
    <dbReference type="NCBI Taxonomy" id="482957"/>
    <lineage>
        <taxon>Bacteria</taxon>
        <taxon>Pseudomonadati</taxon>
        <taxon>Pseudomonadota</taxon>
        <taxon>Betaproteobacteria</taxon>
        <taxon>Burkholderiales</taxon>
        <taxon>Burkholderiaceae</taxon>
        <taxon>Burkholderia</taxon>
        <taxon>Burkholderia cepacia complex</taxon>
    </lineage>
</organism>
<sequence>MYPVVFLDALRVKIRDEGVVRNKAIYLALGVRRDGTRDVLGLWIEQTEGPVVSDLKLRGAQDIPIAVVDGLKGLPETINSVFPETTIRTGIVHLIRTRWTSPAGKTGNRSRRHSRRSIGHCRSKRPPWRGMRSKRAHGVRNTHRLPHSGAGPGIG</sequence>
<proteinExistence type="inferred from homology"/>
<keyword evidence="4 6" id="KW-0238">DNA-binding</keyword>
<name>A0A6P2Z521_BURL3</name>